<protein>
    <submittedName>
        <fullName evidence="1">Uncharacterized protein</fullName>
    </submittedName>
</protein>
<name>A0A2R3IRS0_9PSED</name>
<evidence type="ECO:0000313" key="1">
    <source>
        <dbReference type="EMBL" id="AVK04626.1"/>
    </source>
</evidence>
<sequence>MCFSMGAPIVVIGVMKIRWAPSHPVVAFFEAGQGASN</sequence>
<reference evidence="1 2" key="1">
    <citation type="submission" date="2018-02" db="EMBL/GenBank/DDBJ databases">
        <title>FDA/CDC Antimicrobial Resistant Isolate Bank Genome Sequencing.</title>
        <authorList>
            <person name="Benahmed F.H."/>
            <person name="Lutgring J.D."/>
            <person name="Yoo B."/>
            <person name="Machado M."/>
            <person name="Brown A."/>
            <person name="McAllister G."/>
            <person name="Perry A."/>
            <person name="Halpin A.L."/>
            <person name="Vavikolanu K."/>
            <person name="Ott S."/>
            <person name="Zhao X."/>
            <person name="Tallon L.J."/>
            <person name="Sadzewicz L."/>
            <person name="Aluvathingal J."/>
            <person name="Nadendla S."/>
            <person name="Voskania-kordi A."/>
            <person name="Simonyan V."/>
            <person name="Patel J."/>
            <person name="Shawar R.M."/>
        </authorList>
    </citation>
    <scope>NUCLEOTIDE SEQUENCE [LARGE SCALE GENOMIC DNA]</scope>
    <source>
        <strain evidence="1 2">AR_0356</strain>
    </source>
</reference>
<dbReference type="EMBL" id="CP027169">
    <property type="protein sequence ID" value="AVK04626.1"/>
    <property type="molecule type" value="Genomic_DNA"/>
</dbReference>
<keyword evidence="2" id="KW-1185">Reference proteome</keyword>
<proteinExistence type="predicted"/>
<evidence type="ECO:0000313" key="2">
    <source>
        <dbReference type="Proteomes" id="UP000238390"/>
    </source>
</evidence>
<accession>A0A2R3IRS0</accession>
<gene>
    <name evidence="1" type="ORF">CSB93_4431</name>
</gene>
<dbReference type="Proteomes" id="UP000238390">
    <property type="component" value="Chromosome"/>
</dbReference>
<dbReference type="AlphaFoldDB" id="A0A2R3IRS0"/>
<organism evidence="1 2">
    <name type="scientific">Pseudomonas paraeruginosa</name>
    <dbReference type="NCBI Taxonomy" id="2994495"/>
    <lineage>
        <taxon>Bacteria</taxon>
        <taxon>Pseudomonadati</taxon>
        <taxon>Pseudomonadota</taxon>
        <taxon>Gammaproteobacteria</taxon>
        <taxon>Pseudomonadales</taxon>
        <taxon>Pseudomonadaceae</taxon>
        <taxon>Pseudomonas</taxon>
    </lineage>
</organism>